<dbReference type="Proteomes" id="UP000477070">
    <property type="component" value="Unassembled WGS sequence"/>
</dbReference>
<gene>
    <name evidence="2" type="ORF">DCO61_09305</name>
</gene>
<proteinExistence type="predicted"/>
<dbReference type="AlphaFoldDB" id="A0A6L7DE45"/>
<sequence length="115" mass="13968">MRKKIKEFKEQKEARKEFKMIKDKWIEKSRNYEETTKEMQILIRKIIAKRNSISKLDIDLKMQKQELKNYEKRIDITQKKINVENARLEELESKLQDKFSEFQNLESNLDSTKGA</sequence>
<name>A0A6L7DE45_9HELI</name>
<feature type="coiled-coil region" evidence="1">
    <location>
        <begin position="53"/>
        <end position="108"/>
    </location>
</feature>
<accession>A0A6L7DE45</accession>
<evidence type="ECO:0000256" key="1">
    <source>
        <dbReference type="SAM" id="Coils"/>
    </source>
</evidence>
<keyword evidence="1" id="KW-0175">Coiled coil</keyword>
<dbReference type="EMBL" id="QBIU01000002">
    <property type="protein sequence ID" value="MWV70189.1"/>
    <property type="molecule type" value="Genomic_DNA"/>
</dbReference>
<reference evidence="2 3" key="1">
    <citation type="submission" date="2019-12" db="EMBL/GenBank/DDBJ databases">
        <title>Multi-Generational Helicobacter saguini Isolates.</title>
        <authorList>
            <person name="Mannion A."/>
            <person name="Shen Z."/>
            <person name="Fox J.G."/>
        </authorList>
    </citation>
    <scope>NUCLEOTIDE SEQUENCE [LARGE SCALE GENOMIC DNA]</scope>
    <source>
        <strain evidence="3">16-048 (F4)</strain>
    </source>
</reference>
<evidence type="ECO:0000313" key="3">
    <source>
        <dbReference type="Proteomes" id="UP000477070"/>
    </source>
</evidence>
<comment type="caution">
    <text evidence="2">The sequence shown here is derived from an EMBL/GenBank/DDBJ whole genome shotgun (WGS) entry which is preliminary data.</text>
</comment>
<organism evidence="2 3">
    <name type="scientific">Helicobacter saguini</name>
    <dbReference type="NCBI Taxonomy" id="1548018"/>
    <lineage>
        <taxon>Bacteria</taxon>
        <taxon>Pseudomonadati</taxon>
        <taxon>Campylobacterota</taxon>
        <taxon>Epsilonproteobacteria</taxon>
        <taxon>Campylobacterales</taxon>
        <taxon>Helicobacteraceae</taxon>
        <taxon>Helicobacter</taxon>
    </lineage>
</organism>
<protein>
    <submittedName>
        <fullName evidence="2">Uncharacterized protein</fullName>
    </submittedName>
</protein>
<evidence type="ECO:0000313" key="2">
    <source>
        <dbReference type="EMBL" id="MWV70189.1"/>
    </source>
</evidence>
<dbReference type="RefSeq" id="WP_034569226.1">
    <property type="nucleotide sequence ID" value="NZ_QBIU01000002.1"/>
</dbReference>